<feature type="chain" id="PRO_5047420213" evidence="1">
    <location>
        <begin position="22"/>
        <end position="161"/>
    </location>
</feature>
<keyword evidence="1" id="KW-0732">Signal</keyword>
<protein>
    <submittedName>
        <fullName evidence="2">Uncharacterized protein</fullName>
    </submittedName>
</protein>
<organism evidence="2 3">
    <name type="scientific">Lysobacter korlensis</name>
    <dbReference type="NCBI Taxonomy" id="553636"/>
    <lineage>
        <taxon>Bacteria</taxon>
        <taxon>Pseudomonadati</taxon>
        <taxon>Pseudomonadota</taxon>
        <taxon>Gammaproteobacteria</taxon>
        <taxon>Lysobacterales</taxon>
        <taxon>Lysobacteraceae</taxon>
        <taxon>Lysobacter</taxon>
    </lineage>
</organism>
<evidence type="ECO:0000313" key="2">
    <source>
        <dbReference type="EMBL" id="MFC0682755.1"/>
    </source>
</evidence>
<proteinExistence type="predicted"/>
<dbReference type="RefSeq" id="WP_386677068.1">
    <property type="nucleotide sequence ID" value="NZ_JBHLTG010000017.1"/>
</dbReference>
<keyword evidence="3" id="KW-1185">Reference proteome</keyword>
<reference evidence="2 3" key="1">
    <citation type="submission" date="2024-09" db="EMBL/GenBank/DDBJ databases">
        <authorList>
            <person name="Sun Q."/>
            <person name="Mori K."/>
        </authorList>
    </citation>
    <scope>NUCLEOTIDE SEQUENCE [LARGE SCALE GENOMIC DNA]</scope>
    <source>
        <strain evidence="2 3">KCTC 23076</strain>
    </source>
</reference>
<dbReference type="Proteomes" id="UP001589896">
    <property type="component" value="Unassembled WGS sequence"/>
</dbReference>
<sequence length="161" mass="17671">MLQVRVACVLIVLAVPLVSQASQSEPHACATVVDPADRLVCYDAAFPPAAGVRTRAQDLEAERKRGLEDFGLSKVQMRENEPERMRAVAPDRIESRVAGVSVGATGKRTVNLENGQIWLLTEVTMKGHLERGDQVVIREAAMGSYLLVTPDRIALRARRIK</sequence>
<evidence type="ECO:0000313" key="3">
    <source>
        <dbReference type="Proteomes" id="UP001589896"/>
    </source>
</evidence>
<comment type="caution">
    <text evidence="2">The sequence shown here is derived from an EMBL/GenBank/DDBJ whole genome shotgun (WGS) entry which is preliminary data.</text>
</comment>
<gene>
    <name evidence="2" type="ORF">ACFFGH_33405</name>
</gene>
<feature type="signal peptide" evidence="1">
    <location>
        <begin position="1"/>
        <end position="21"/>
    </location>
</feature>
<accession>A0ABV6S0I4</accession>
<name>A0ABV6S0I4_9GAMM</name>
<evidence type="ECO:0000256" key="1">
    <source>
        <dbReference type="SAM" id="SignalP"/>
    </source>
</evidence>
<dbReference type="EMBL" id="JBHLTG010000017">
    <property type="protein sequence ID" value="MFC0682755.1"/>
    <property type="molecule type" value="Genomic_DNA"/>
</dbReference>